<gene>
    <name evidence="7" type="primary">nirM</name>
    <name evidence="7" type="ORF">CARN7_2701</name>
</gene>
<name>E6QX79_9ZZZZ</name>
<sequence length="114" mass="12187">MNTKRLFVATIALFLLSNIAHAAGDPKVKSAMAKSDCFTCHSVNGQVVGPAYKEVAKRYHGTMAPPSTIAMLAEKIIKGGNGNWNKETGGSSMPAHAKLTKEQATDMVKWVLAQ</sequence>
<dbReference type="PRINTS" id="PR00606">
    <property type="entry name" value="CYTCHROMECID"/>
</dbReference>
<dbReference type="Pfam" id="PF00034">
    <property type="entry name" value="Cytochrom_C"/>
    <property type="match status" value="1"/>
</dbReference>
<reference evidence="7" key="1">
    <citation type="submission" date="2009-10" db="EMBL/GenBank/DDBJ databases">
        <title>Diversity of trophic interactions inside an arsenic-rich microbial ecosystem.</title>
        <authorList>
            <person name="Bertin P.N."/>
            <person name="Heinrich-Salmeron A."/>
            <person name="Pelletier E."/>
            <person name="Goulhen-Chollet F."/>
            <person name="Arsene-Ploetze F."/>
            <person name="Gallien S."/>
            <person name="Calteau A."/>
            <person name="Vallenet D."/>
            <person name="Casiot C."/>
            <person name="Chane-Woon-Ming B."/>
            <person name="Giloteaux L."/>
            <person name="Barakat M."/>
            <person name="Bonnefoy V."/>
            <person name="Bruneel O."/>
            <person name="Chandler M."/>
            <person name="Cleiss J."/>
            <person name="Duran R."/>
            <person name="Elbaz-Poulichet F."/>
            <person name="Fonknechten N."/>
            <person name="Lauga B."/>
            <person name="Mornico D."/>
            <person name="Ortet P."/>
            <person name="Schaeffer C."/>
            <person name="Siguier P."/>
            <person name="Alexander Thil Smith A."/>
            <person name="Van Dorsselaer A."/>
            <person name="Weissenbach J."/>
            <person name="Medigue C."/>
            <person name="Le Paslier D."/>
        </authorList>
    </citation>
    <scope>NUCLEOTIDE SEQUENCE</scope>
</reference>
<evidence type="ECO:0000259" key="6">
    <source>
        <dbReference type="PROSITE" id="PS51007"/>
    </source>
</evidence>
<keyword evidence="1" id="KW-0813">Transport</keyword>
<dbReference type="Gene3D" id="1.10.760.10">
    <property type="entry name" value="Cytochrome c-like domain"/>
    <property type="match status" value="1"/>
</dbReference>
<dbReference type="InterPro" id="IPR009056">
    <property type="entry name" value="Cyt_c-like_dom"/>
</dbReference>
<keyword evidence="2" id="KW-0349">Heme</keyword>
<comment type="caution">
    <text evidence="7">The sequence shown here is derived from an EMBL/GenBank/DDBJ whole genome shotgun (WGS) entry which is preliminary data.</text>
</comment>
<dbReference type="SUPFAM" id="SSF46626">
    <property type="entry name" value="Cytochrome c"/>
    <property type="match status" value="1"/>
</dbReference>
<evidence type="ECO:0000313" key="7">
    <source>
        <dbReference type="EMBL" id="CBI11853.1"/>
    </source>
</evidence>
<dbReference type="GO" id="GO:0009055">
    <property type="term" value="F:electron transfer activity"/>
    <property type="evidence" value="ECO:0007669"/>
    <property type="project" value="InterPro"/>
</dbReference>
<dbReference type="AlphaFoldDB" id="E6QX79"/>
<evidence type="ECO:0000256" key="2">
    <source>
        <dbReference type="ARBA" id="ARBA00022617"/>
    </source>
</evidence>
<keyword evidence="5" id="KW-0408">Iron</keyword>
<evidence type="ECO:0000256" key="4">
    <source>
        <dbReference type="ARBA" id="ARBA00022982"/>
    </source>
</evidence>
<accession>E6QX79</accession>
<proteinExistence type="predicted"/>
<dbReference type="GO" id="GO:0020037">
    <property type="term" value="F:heme binding"/>
    <property type="evidence" value="ECO:0007669"/>
    <property type="project" value="InterPro"/>
</dbReference>
<evidence type="ECO:0000256" key="3">
    <source>
        <dbReference type="ARBA" id="ARBA00022723"/>
    </source>
</evidence>
<dbReference type="InterPro" id="IPR036909">
    <property type="entry name" value="Cyt_c-like_dom_sf"/>
</dbReference>
<dbReference type="InterPro" id="IPR002324">
    <property type="entry name" value="Cyt_c_ID"/>
</dbReference>
<dbReference type="PROSITE" id="PS51007">
    <property type="entry name" value="CYTC"/>
    <property type="match status" value="1"/>
</dbReference>
<evidence type="ECO:0000256" key="5">
    <source>
        <dbReference type="ARBA" id="ARBA00023004"/>
    </source>
</evidence>
<organism evidence="7">
    <name type="scientific">mine drainage metagenome</name>
    <dbReference type="NCBI Taxonomy" id="410659"/>
    <lineage>
        <taxon>unclassified sequences</taxon>
        <taxon>metagenomes</taxon>
        <taxon>ecological metagenomes</taxon>
    </lineage>
</organism>
<dbReference type="EMBL" id="CABR01000172">
    <property type="protein sequence ID" value="CBI11853.1"/>
    <property type="molecule type" value="Genomic_DNA"/>
</dbReference>
<evidence type="ECO:0000256" key="1">
    <source>
        <dbReference type="ARBA" id="ARBA00022448"/>
    </source>
</evidence>
<feature type="domain" description="Cytochrome c" evidence="6">
    <location>
        <begin position="19"/>
        <end position="114"/>
    </location>
</feature>
<protein>
    <submittedName>
        <fullName evidence="7">Cytochrome c-551 (Cytochrome c551) (Cytochrome C8)</fullName>
    </submittedName>
</protein>
<keyword evidence="3" id="KW-0479">Metal-binding</keyword>
<keyword evidence="4" id="KW-0249">Electron transport</keyword>
<dbReference type="GO" id="GO:0005506">
    <property type="term" value="F:iron ion binding"/>
    <property type="evidence" value="ECO:0007669"/>
    <property type="project" value="InterPro"/>
</dbReference>